<dbReference type="SUPFAM" id="SSF54782">
    <property type="entry name" value="Porphobilinogen deaminase (hydroxymethylbilane synthase), C-terminal domain"/>
    <property type="match status" value="1"/>
</dbReference>
<evidence type="ECO:0000256" key="7">
    <source>
        <dbReference type="ARBA" id="ARBA00048169"/>
    </source>
</evidence>
<dbReference type="UniPathway" id="UPA00251">
    <property type="reaction ID" value="UER00319"/>
</dbReference>
<dbReference type="EC" id="2.5.1.61" evidence="8"/>
<dbReference type="GO" id="GO:0005737">
    <property type="term" value="C:cytoplasm"/>
    <property type="evidence" value="ECO:0007669"/>
    <property type="project" value="UniProtKB-UniRule"/>
</dbReference>
<dbReference type="eggNOG" id="COG0181">
    <property type="taxonomic scope" value="Bacteria"/>
</dbReference>
<feature type="domain" description="Porphobilinogen deaminase C-terminal" evidence="10">
    <location>
        <begin position="224"/>
        <end position="293"/>
    </location>
</feature>
<evidence type="ECO:0000256" key="5">
    <source>
        <dbReference type="ARBA" id="ARBA00022679"/>
    </source>
</evidence>
<dbReference type="CDD" id="cd13646">
    <property type="entry name" value="PBP2_EcHMBS_like"/>
    <property type="match status" value="1"/>
</dbReference>
<dbReference type="FunFam" id="3.40.190.10:FF:000004">
    <property type="entry name" value="Porphobilinogen deaminase"/>
    <property type="match status" value="1"/>
</dbReference>
<dbReference type="InterPro" id="IPR036803">
    <property type="entry name" value="Porphobilinogen_deaminase_C_sf"/>
</dbReference>
<dbReference type="NCBIfam" id="TIGR00212">
    <property type="entry name" value="hemC"/>
    <property type="match status" value="1"/>
</dbReference>
<dbReference type="InterPro" id="IPR000860">
    <property type="entry name" value="HemC"/>
</dbReference>
<dbReference type="AlphaFoldDB" id="S7UNV3"/>
<dbReference type="Pfam" id="PF03900">
    <property type="entry name" value="Porphobil_deamC"/>
    <property type="match status" value="1"/>
</dbReference>
<dbReference type="InterPro" id="IPR022417">
    <property type="entry name" value="Porphobilin_deaminase_N"/>
</dbReference>
<dbReference type="PROSITE" id="PS00533">
    <property type="entry name" value="PORPHOBILINOGEN_DEAM"/>
    <property type="match status" value="1"/>
</dbReference>
<feature type="modified residue" description="S-(dipyrrolylmethanemethyl)cysteine" evidence="8">
    <location>
        <position position="240"/>
    </location>
</feature>
<dbReference type="PRINTS" id="PR00151">
    <property type="entry name" value="PORPHBDMNASE"/>
</dbReference>
<accession>S7UNV3</accession>
<dbReference type="FunFam" id="3.40.190.10:FF:000005">
    <property type="entry name" value="Porphobilinogen deaminase"/>
    <property type="match status" value="1"/>
</dbReference>
<evidence type="ECO:0000259" key="9">
    <source>
        <dbReference type="Pfam" id="PF01379"/>
    </source>
</evidence>
<comment type="miscellaneous">
    <text evidence="8">The porphobilinogen subunits are added to the dipyrromethane group.</text>
</comment>
<dbReference type="Proteomes" id="UP000014975">
    <property type="component" value="Unassembled WGS sequence"/>
</dbReference>
<comment type="cofactor">
    <cofactor evidence="8">
        <name>dipyrromethane</name>
        <dbReference type="ChEBI" id="CHEBI:60342"/>
    </cofactor>
    <text evidence="8">Binds 1 dipyrromethane group covalently.</text>
</comment>
<dbReference type="GO" id="GO:0004418">
    <property type="term" value="F:hydroxymethylbilane synthase activity"/>
    <property type="evidence" value="ECO:0007669"/>
    <property type="project" value="UniProtKB-UniRule"/>
</dbReference>
<dbReference type="InterPro" id="IPR022419">
    <property type="entry name" value="Porphobilin_deaminase_cofac_BS"/>
</dbReference>
<dbReference type="PANTHER" id="PTHR11557">
    <property type="entry name" value="PORPHOBILINOGEN DEAMINASE"/>
    <property type="match status" value="1"/>
</dbReference>
<feature type="domain" description="Porphobilinogen deaminase N-terminal" evidence="9">
    <location>
        <begin position="4"/>
        <end position="211"/>
    </location>
</feature>
<evidence type="ECO:0000256" key="1">
    <source>
        <dbReference type="ARBA" id="ARBA00002869"/>
    </source>
</evidence>
<evidence type="ECO:0000256" key="2">
    <source>
        <dbReference type="ARBA" id="ARBA00004735"/>
    </source>
</evidence>
<proteinExistence type="inferred from homology"/>
<protein>
    <recommendedName>
        <fullName evidence="8">Porphobilinogen deaminase</fullName>
        <shortName evidence="8">PBG</shortName>
        <ecNumber evidence="8">2.5.1.61</ecNumber>
    </recommendedName>
    <alternativeName>
        <fullName evidence="8">Hydroxymethylbilane synthase</fullName>
        <shortName evidence="8">HMBS</shortName>
    </alternativeName>
    <alternativeName>
        <fullName evidence="8">Pre-uroporphyrinogen synthase</fullName>
    </alternativeName>
</protein>
<keyword evidence="5 8" id="KW-0808">Transferase</keyword>
<dbReference type="RefSeq" id="WP_020885906.1">
    <property type="nucleotide sequence ID" value="NZ_ATHI01000003.1"/>
</dbReference>
<sequence length="308" mass="32969">MNKLVIATRGSMLALWQANHVKGLLEREHAGLSVELLVIKTQGDKILDVPLAKIGGKGLFVKEIEDALLDGRADLAVHSMKDVPTELPEGLVVGVTPPRERPTDTLCSVRYDGLAELPKGAKVGTASLRRQAQLLMKRPDLNIETLRGNLDTRMKKLLDGQYDAIVLATAGLSRLGVSAPKMEVLGPPDFLPAVAQGALGIEYRESDRKTAEMLAFLNDPASRTCVMAERGFLTALQGGCQVPIAGHAVLDGGRVRLEGLVADVHGVRVVRDEISGPADQAWSLGETLARRLLAAGAKVILDEIYAQG</sequence>
<comment type="pathway">
    <text evidence="2">Porphyrin-containing compound metabolism; protoporphyrin-IX biosynthesis; coproporphyrinogen-III from 5-aminolevulinate: step 2/4.</text>
</comment>
<comment type="subunit">
    <text evidence="4 8">Monomer.</text>
</comment>
<dbReference type="Gene3D" id="3.40.190.10">
    <property type="entry name" value="Periplasmic binding protein-like II"/>
    <property type="match status" value="2"/>
</dbReference>
<reference evidence="11 12" key="1">
    <citation type="journal article" date="2013" name="Genome Announc.">
        <title>Draft genome sequences for three mercury-methylating, sulfate-reducing bacteria.</title>
        <authorList>
            <person name="Brown S.D."/>
            <person name="Hurt R.A.Jr."/>
            <person name="Gilmour C.C."/>
            <person name="Elias D.A."/>
        </authorList>
    </citation>
    <scope>NUCLEOTIDE SEQUENCE [LARGE SCALE GENOMIC DNA]</scope>
    <source>
        <strain evidence="11 12">DSM 16529</strain>
    </source>
</reference>
<comment type="similarity">
    <text evidence="3 8">Belongs to the HMBS family.</text>
</comment>
<evidence type="ECO:0000256" key="4">
    <source>
        <dbReference type="ARBA" id="ARBA00011245"/>
    </source>
</evidence>
<comment type="caution">
    <text evidence="11">The sequence shown here is derived from an EMBL/GenBank/DDBJ whole genome shotgun (WGS) entry which is preliminary data.</text>
</comment>
<evidence type="ECO:0000256" key="3">
    <source>
        <dbReference type="ARBA" id="ARBA00005638"/>
    </source>
</evidence>
<dbReference type="GO" id="GO:0006782">
    <property type="term" value="P:protoporphyrinogen IX biosynthetic process"/>
    <property type="evidence" value="ECO:0007669"/>
    <property type="project" value="UniProtKB-UniRule"/>
</dbReference>
<dbReference type="Pfam" id="PF01379">
    <property type="entry name" value="Porphobil_deam"/>
    <property type="match status" value="1"/>
</dbReference>
<dbReference type="EMBL" id="ATHI01000003">
    <property type="protein sequence ID" value="EPR35679.1"/>
    <property type="molecule type" value="Genomic_DNA"/>
</dbReference>
<evidence type="ECO:0000256" key="6">
    <source>
        <dbReference type="ARBA" id="ARBA00023244"/>
    </source>
</evidence>
<comment type="catalytic activity">
    <reaction evidence="7 8">
        <text>4 porphobilinogen + H2O = hydroxymethylbilane + 4 NH4(+)</text>
        <dbReference type="Rhea" id="RHEA:13185"/>
        <dbReference type="ChEBI" id="CHEBI:15377"/>
        <dbReference type="ChEBI" id="CHEBI:28938"/>
        <dbReference type="ChEBI" id="CHEBI:57845"/>
        <dbReference type="ChEBI" id="CHEBI:58126"/>
        <dbReference type="EC" id="2.5.1.61"/>
    </reaction>
</comment>
<gene>
    <name evidence="8" type="primary">hemC</name>
    <name evidence="11" type="ORF">dsat_2020</name>
</gene>
<evidence type="ECO:0000313" key="11">
    <source>
        <dbReference type="EMBL" id="EPR35679.1"/>
    </source>
</evidence>
<organism evidence="11 12">
    <name type="scientific">Alkalidesulfovibrio alkalitolerans DSM 16529</name>
    <dbReference type="NCBI Taxonomy" id="1121439"/>
    <lineage>
        <taxon>Bacteria</taxon>
        <taxon>Pseudomonadati</taxon>
        <taxon>Thermodesulfobacteriota</taxon>
        <taxon>Desulfovibrionia</taxon>
        <taxon>Desulfovibrionales</taxon>
        <taxon>Desulfovibrionaceae</taxon>
        <taxon>Alkalidesulfovibrio</taxon>
    </lineage>
</organism>
<evidence type="ECO:0000256" key="8">
    <source>
        <dbReference type="HAMAP-Rule" id="MF_00260"/>
    </source>
</evidence>
<dbReference type="STRING" id="1121439.dsat_2020"/>
<comment type="function">
    <text evidence="1 8">Tetrapolymerization of the monopyrrole PBG into the hydroxymethylbilane pre-uroporphyrinogen in several discrete steps.</text>
</comment>
<dbReference type="HAMAP" id="MF_00260">
    <property type="entry name" value="Porphobil_deam"/>
    <property type="match status" value="1"/>
</dbReference>
<dbReference type="PIRSF" id="PIRSF001438">
    <property type="entry name" value="4pyrrol_synth_OHMeBilane_synth"/>
    <property type="match status" value="1"/>
</dbReference>
<dbReference type="SUPFAM" id="SSF53850">
    <property type="entry name" value="Periplasmic binding protein-like II"/>
    <property type="match status" value="1"/>
</dbReference>
<keyword evidence="6 8" id="KW-0627">Porphyrin biosynthesis</keyword>
<keyword evidence="12" id="KW-1185">Reference proteome</keyword>
<dbReference type="Gene3D" id="3.30.160.40">
    <property type="entry name" value="Porphobilinogen deaminase, C-terminal domain"/>
    <property type="match status" value="1"/>
</dbReference>
<evidence type="ECO:0000259" key="10">
    <source>
        <dbReference type="Pfam" id="PF03900"/>
    </source>
</evidence>
<dbReference type="OrthoDB" id="9810298at2"/>
<evidence type="ECO:0000313" key="12">
    <source>
        <dbReference type="Proteomes" id="UP000014975"/>
    </source>
</evidence>
<name>S7UNV3_9BACT</name>
<dbReference type="PANTHER" id="PTHR11557:SF0">
    <property type="entry name" value="PORPHOBILINOGEN DEAMINASE"/>
    <property type="match status" value="1"/>
</dbReference>
<dbReference type="InterPro" id="IPR022418">
    <property type="entry name" value="Porphobilinogen_deaminase_C"/>
</dbReference>
<dbReference type="PATRIC" id="fig|1121439.3.peg.405"/>